<dbReference type="Pfam" id="PF01957">
    <property type="entry name" value="NfeD"/>
    <property type="match status" value="1"/>
</dbReference>
<keyword evidence="2 5" id="KW-0812">Transmembrane</keyword>
<dbReference type="AlphaFoldDB" id="A0A098B0C1"/>
<dbReference type="Pfam" id="PF24961">
    <property type="entry name" value="NfeD_membrane"/>
    <property type="match status" value="1"/>
</dbReference>
<dbReference type="RefSeq" id="WP_005812221.1">
    <property type="nucleotide sequence ID" value="NZ_CABKQQ010000036.1"/>
</dbReference>
<feature type="transmembrane region" description="Helical" evidence="5">
    <location>
        <begin position="6"/>
        <end position="22"/>
    </location>
</feature>
<evidence type="ECO:0000259" key="7">
    <source>
        <dbReference type="Pfam" id="PF24961"/>
    </source>
</evidence>
<dbReference type="PATRIC" id="fig|49338.4.peg.2072"/>
<keyword evidence="3 5" id="KW-1133">Transmembrane helix</keyword>
<feature type="domain" description="NfeD integral membrane" evidence="7">
    <location>
        <begin position="6"/>
        <end position="67"/>
    </location>
</feature>
<evidence type="ECO:0000256" key="3">
    <source>
        <dbReference type="ARBA" id="ARBA00022989"/>
    </source>
</evidence>
<keyword evidence="4 5" id="KW-0472">Membrane</keyword>
<evidence type="ECO:0000256" key="5">
    <source>
        <dbReference type="SAM" id="Phobius"/>
    </source>
</evidence>
<feature type="transmembrane region" description="Helical" evidence="5">
    <location>
        <begin position="50"/>
        <end position="71"/>
    </location>
</feature>
<dbReference type="InterPro" id="IPR002810">
    <property type="entry name" value="NfeD-like_C"/>
</dbReference>
<evidence type="ECO:0000259" key="6">
    <source>
        <dbReference type="Pfam" id="PF01957"/>
    </source>
</evidence>
<evidence type="ECO:0000256" key="2">
    <source>
        <dbReference type="ARBA" id="ARBA00022692"/>
    </source>
</evidence>
<organism evidence="8">
    <name type="scientific">Desulfitobacterium hafniense</name>
    <name type="common">Desulfitobacterium frappieri</name>
    <dbReference type="NCBI Taxonomy" id="49338"/>
    <lineage>
        <taxon>Bacteria</taxon>
        <taxon>Bacillati</taxon>
        <taxon>Bacillota</taxon>
        <taxon>Clostridia</taxon>
        <taxon>Eubacteriales</taxon>
        <taxon>Desulfitobacteriaceae</taxon>
        <taxon>Desulfitobacterium</taxon>
    </lineage>
</organism>
<accession>A0A098B0C1</accession>
<evidence type="ECO:0000256" key="1">
    <source>
        <dbReference type="ARBA" id="ARBA00004141"/>
    </source>
</evidence>
<reference evidence="8" key="1">
    <citation type="submission" date="2014-07" db="EMBL/GenBank/DDBJ databases">
        <authorList>
            <person name="Hornung V.Bastian."/>
        </authorList>
    </citation>
    <scope>NUCLEOTIDE SEQUENCE</scope>
    <source>
        <strain evidence="8">PCE-S</strain>
    </source>
</reference>
<dbReference type="OrthoDB" id="9806253at2"/>
<evidence type="ECO:0000313" key="9">
    <source>
        <dbReference type="EMBL" id="KTE91197.1"/>
    </source>
</evidence>
<protein>
    <submittedName>
        <fullName evidence="8">Membrane-bound serine protease (ClpP class)</fullName>
    </submittedName>
</protein>
<dbReference type="GO" id="GO:0008233">
    <property type="term" value="F:peptidase activity"/>
    <property type="evidence" value="ECO:0007669"/>
    <property type="project" value="UniProtKB-KW"/>
</dbReference>
<evidence type="ECO:0000256" key="4">
    <source>
        <dbReference type="ARBA" id="ARBA00023136"/>
    </source>
</evidence>
<dbReference type="EMBL" id="LOCK01000028">
    <property type="protein sequence ID" value="KTE91197.1"/>
    <property type="molecule type" value="Genomic_DNA"/>
</dbReference>
<dbReference type="PANTHER" id="PTHR33507">
    <property type="entry name" value="INNER MEMBRANE PROTEIN YBBJ"/>
    <property type="match status" value="1"/>
</dbReference>
<gene>
    <name evidence="9" type="ORF">AT727_06285</name>
    <name evidence="8" type="ORF">DPCES_1923</name>
</gene>
<comment type="subcellular location">
    <subcellularLocation>
        <location evidence="1">Membrane</location>
        <topology evidence="1">Multi-pass membrane protein</topology>
    </subcellularLocation>
</comment>
<dbReference type="InterPro" id="IPR052165">
    <property type="entry name" value="Membrane_assoc_protease"/>
</dbReference>
<reference evidence="9 10" key="2">
    <citation type="submission" date="2015-12" db="EMBL/GenBank/DDBJ databases">
        <title>Draft Genome Sequence of Desulfitobacterium hafniense Strain DH, a Sulfate-reducing Bacterium Isolated from Paddy Soils.</title>
        <authorList>
            <person name="Bao P."/>
            <person name="Zhang X."/>
            <person name="Li G."/>
        </authorList>
    </citation>
    <scope>NUCLEOTIDE SEQUENCE [LARGE SCALE GENOMIC DNA]</scope>
    <source>
        <strain evidence="9 10">DH</strain>
    </source>
</reference>
<dbReference type="EMBL" id="LK996017">
    <property type="protein sequence ID" value="CDX01810.1"/>
    <property type="molecule type" value="Genomic_DNA"/>
</dbReference>
<dbReference type="InterPro" id="IPR012340">
    <property type="entry name" value="NA-bd_OB-fold"/>
</dbReference>
<dbReference type="GO" id="GO:0005886">
    <property type="term" value="C:plasma membrane"/>
    <property type="evidence" value="ECO:0007669"/>
    <property type="project" value="TreeGrafter"/>
</dbReference>
<dbReference type="Gene3D" id="2.40.50.140">
    <property type="entry name" value="Nucleic acid-binding proteins"/>
    <property type="match status" value="1"/>
</dbReference>
<sequence>MVTGGVVALVILGLSFLFLEIFIPGGILGIAGLVLLSAGIFLTAESALHGVAYVCTMLLILGILVALSFRFPRTRRFWQRFSLNAKQSNREGYVAPTVDLESYVGCEGVAISPLRPAGTADFDGKRLDVVTEGGFIDIHSPVKVIAVEGTRVVVRQMS</sequence>
<evidence type="ECO:0000313" key="10">
    <source>
        <dbReference type="Proteomes" id="UP000054623"/>
    </source>
</evidence>
<dbReference type="PANTHER" id="PTHR33507:SF3">
    <property type="entry name" value="INNER MEMBRANE PROTEIN YBBJ"/>
    <property type="match status" value="1"/>
</dbReference>
<keyword evidence="8" id="KW-0645">Protease</keyword>
<proteinExistence type="predicted"/>
<keyword evidence="8" id="KW-0378">Hydrolase</keyword>
<dbReference type="Proteomes" id="UP000054623">
    <property type="component" value="Unassembled WGS sequence"/>
</dbReference>
<evidence type="ECO:0000313" key="8">
    <source>
        <dbReference type="EMBL" id="CDX01810.1"/>
    </source>
</evidence>
<dbReference type="GO" id="GO:0006508">
    <property type="term" value="P:proteolysis"/>
    <property type="evidence" value="ECO:0007669"/>
    <property type="project" value="UniProtKB-KW"/>
</dbReference>
<feature type="domain" description="NfeD-like C-terminal" evidence="6">
    <location>
        <begin position="101"/>
        <end position="155"/>
    </location>
</feature>
<name>A0A098B0C1_DESHA</name>
<dbReference type="InterPro" id="IPR056739">
    <property type="entry name" value="NfeD_membrane"/>
</dbReference>